<evidence type="ECO:0000256" key="1">
    <source>
        <dbReference type="ARBA" id="ARBA00001947"/>
    </source>
</evidence>
<gene>
    <name evidence="24" type="primary">Dgri\GH10183</name>
    <name evidence="24" type="ORF">Dgri_GH10183</name>
</gene>
<feature type="domain" description="SH2" evidence="20">
    <location>
        <begin position="411"/>
        <end position="504"/>
    </location>
</feature>
<dbReference type="FunFam" id="3.30.200.20:FF:000053">
    <property type="entry name" value="Tyrosine-protein kinase"/>
    <property type="match status" value="1"/>
</dbReference>
<evidence type="ECO:0000259" key="21">
    <source>
        <dbReference type="PROSITE" id="PS50002"/>
    </source>
</evidence>
<dbReference type="SMR" id="B4JBV4"/>
<dbReference type="GO" id="GO:0007485">
    <property type="term" value="P:imaginal disc-derived male genitalia development"/>
    <property type="evidence" value="ECO:0007669"/>
    <property type="project" value="EnsemblMetazoa"/>
</dbReference>
<dbReference type="STRING" id="7222.B4JBV4"/>
<evidence type="ECO:0000256" key="14">
    <source>
        <dbReference type="PROSITE-ProRule" id="PRU00191"/>
    </source>
</evidence>
<dbReference type="AlphaFoldDB" id="B4JBV4"/>
<dbReference type="GO" id="GO:0030036">
    <property type="term" value="P:actin cytoskeleton organization"/>
    <property type="evidence" value="ECO:0007669"/>
    <property type="project" value="EnsemblMetazoa"/>
</dbReference>
<dbReference type="GO" id="GO:0042023">
    <property type="term" value="P:DNA endoreduplication"/>
    <property type="evidence" value="ECO:0007669"/>
    <property type="project" value="EnsemblMetazoa"/>
</dbReference>
<dbReference type="SUPFAM" id="SSF56112">
    <property type="entry name" value="Protein kinase-like (PK-like)"/>
    <property type="match status" value="1"/>
</dbReference>
<dbReference type="GO" id="GO:0005886">
    <property type="term" value="C:plasma membrane"/>
    <property type="evidence" value="ECO:0007669"/>
    <property type="project" value="EnsemblMetazoa"/>
</dbReference>
<dbReference type="SUPFAM" id="SSF55550">
    <property type="entry name" value="SH2 domain"/>
    <property type="match status" value="1"/>
</dbReference>
<feature type="compositionally biased region" description="Polar residues" evidence="19">
    <location>
        <begin position="292"/>
        <end position="302"/>
    </location>
</feature>
<dbReference type="SMART" id="SM00233">
    <property type="entry name" value="PH"/>
    <property type="match status" value="1"/>
</dbReference>
<dbReference type="InterPro" id="IPR000719">
    <property type="entry name" value="Prot_kinase_dom"/>
</dbReference>
<organism evidence="25">
    <name type="scientific">Drosophila grimshawi</name>
    <name type="common">Hawaiian fruit fly</name>
    <name type="synonym">Idiomyia grimshawi</name>
    <dbReference type="NCBI Taxonomy" id="7222"/>
    <lineage>
        <taxon>Eukaryota</taxon>
        <taxon>Metazoa</taxon>
        <taxon>Ecdysozoa</taxon>
        <taxon>Arthropoda</taxon>
        <taxon>Hexapoda</taxon>
        <taxon>Insecta</taxon>
        <taxon>Pterygota</taxon>
        <taxon>Neoptera</taxon>
        <taxon>Endopterygota</taxon>
        <taxon>Diptera</taxon>
        <taxon>Brachycera</taxon>
        <taxon>Muscomorpha</taxon>
        <taxon>Ephydroidea</taxon>
        <taxon>Drosophilidae</taxon>
        <taxon>Drosophila</taxon>
        <taxon>Hawaiian Drosophila</taxon>
    </lineage>
</organism>
<dbReference type="PROSITE" id="PS00107">
    <property type="entry name" value="PROTEIN_KINASE_ATP"/>
    <property type="match status" value="1"/>
</dbReference>
<dbReference type="FunFam" id="3.30.505.10:FF:000045">
    <property type="entry name" value="Tyrosine-protein kinase"/>
    <property type="match status" value="1"/>
</dbReference>
<dbReference type="GO" id="GO:0030833">
    <property type="term" value="P:regulation of actin filament polymerization"/>
    <property type="evidence" value="ECO:0007669"/>
    <property type="project" value="EnsemblMetazoa"/>
</dbReference>
<evidence type="ECO:0000313" key="25">
    <source>
        <dbReference type="Proteomes" id="UP000001070"/>
    </source>
</evidence>
<protein>
    <recommendedName>
        <fullName evidence="18">Tyrosine-protein kinase</fullName>
        <ecNumber evidence="18">2.7.10.2</ecNumber>
    </recommendedName>
</protein>
<keyword evidence="9" id="KW-0862">Zinc</keyword>
<dbReference type="InterPro" id="IPR001452">
    <property type="entry name" value="SH3_domain"/>
</dbReference>
<dbReference type="SMART" id="SM00326">
    <property type="entry name" value="SH3"/>
    <property type="match status" value="1"/>
</dbReference>
<dbReference type="InterPro" id="IPR020635">
    <property type="entry name" value="Tyr_kinase_cat_dom"/>
</dbReference>
<dbReference type="OrthoDB" id="28230at2759"/>
<dbReference type="PROSITE" id="PS00109">
    <property type="entry name" value="PROTEIN_KINASE_TYR"/>
    <property type="match status" value="1"/>
</dbReference>
<dbReference type="InterPro" id="IPR011009">
    <property type="entry name" value="Kinase-like_dom_sf"/>
</dbReference>
<dbReference type="EC" id="2.7.10.2" evidence="18"/>
<dbReference type="GO" id="GO:0035277">
    <property type="term" value="P:spiracle morphogenesis, open tracheal system"/>
    <property type="evidence" value="ECO:0007669"/>
    <property type="project" value="EnsemblMetazoa"/>
</dbReference>
<dbReference type="HOGENOM" id="CLU_000288_7_2_1"/>
<dbReference type="CDD" id="cd09934">
    <property type="entry name" value="SH2_Tec_family"/>
    <property type="match status" value="1"/>
</dbReference>
<evidence type="ECO:0000256" key="3">
    <source>
        <dbReference type="ARBA" id="ARBA00022553"/>
    </source>
</evidence>
<comment type="catalytic activity">
    <reaction evidence="13 18">
        <text>L-tyrosyl-[protein] + ATP = O-phospho-L-tyrosyl-[protein] + ADP + H(+)</text>
        <dbReference type="Rhea" id="RHEA:10596"/>
        <dbReference type="Rhea" id="RHEA-COMP:10136"/>
        <dbReference type="Rhea" id="RHEA-COMP:20101"/>
        <dbReference type="ChEBI" id="CHEBI:15378"/>
        <dbReference type="ChEBI" id="CHEBI:30616"/>
        <dbReference type="ChEBI" id="CHEBI:46858"/>
        <dbReference type="ChEBI" id="CHEBI:61978"/>
        <dbReference type="ChEBI" id="CHEBI:456216"/>
        <dbReference type="EC" id="2.7.10.2"/>
    </reaction>
</comment>
<evidence type="ECO:0000259" key="20">
    <source>
        <dbReference type="PROSITE" id="PS50001"/>
    </source>
</evidence>
<evidence type="ECO:0000256" key="12">
    <source>
        <dbReference type="ARBA" id="ARBA00023137"/>
    </source>
</evidence>
<dbReference type="Pfam" id="PF00017">
    <property type="entry name" value="SH2"/>
    <property type="match status" value="1"/>
</dbReference>
<dbReference type="Gene3D" id="2.30.30.40">
    <property type="entry name" value="SH3 Domains"/>
    <property type="match status" value="1"/>
</dbReference>
<keyword evidence="12 18" id="KW-0829">Tyrosine-protein kinase</keyword>
<dbReference type="GO" id="GO:0005737">
    <property type="term" value="C:cytoplasm"/>
    <property type="evidence" value="ECO:0007669"/>
    <property type="project" value="EnsemblMetazoa"/>
</dbReference>
<dbReference type="EMBL" id="CH916368">
    <property type="protein sequence ID" value="EDW04057.1"/>
    <property type="molecule type" value="Genomic_DNA"/>
</dbReference>
<dbReference type="Gene3D" id="2.30.29.30">
    <property type="entry name" value="Pleckstrin-homology domain (PH domain)/Phosphotyrosine-binding domain (PTB)"/>
    <property type="match status" value="1"/>
</dbReference>
<feature type="compositionally biased region" description="Low complexity" evidence="19">
    <location>
        <begin position="227"/>
        <end position="241"/>
    </location>
</feature>
<dbReference type="GO" id="GO:0030723">
    <property type="term" value="P:ovarian fusome organization"/>
    <property type="evidence" value="ECO:0007669"/>
    <property type="project" value="EnsemblMetazoa"/>
</dbReference>
<dbReference type="GO" id="GO:0046960">
    <property type="term" value="P:sensitization"/>
    <property type="evidence" value="ECO:0007669"/>
    <property type="project" value="EnsemblMetazoa"/>
</dbReference>
<accession>B4JBV4</accession>
<dbReference type="InterPro" id="IPR011993">
    <property type="entry name" value="PH-like_dom_sf"/>
</dbReference>
<dbReference type="GO" id="GO:0008340">
    <property type="term" value="P:determination of adult lifespan"/>
    <property type="evidence" value="ECO:0007669"/>
    <property type="project" value="EnsemblMetazoa"/>
</dbReference>
<proteinExistence type="inferred from homology"/>
<evidence type="ECO:0000256" key="2">
    <source>
        <dbReference type="ARBA" id="ARBA00022443"/>
    </source>
</evidence>
<dbReference type="InterPro" id="IPR008266">
    <property type="entry name" value="Tyr_kinase_AS"/>
</dbReference>
<dbReference type="PROSITE" id="PS50002">
    <property type="entry name" value="SH3"/>
    <property type="match status" value="1"/>
</dbReference>
<feature type="region of interest" description="Disordered" evidence="19">
    <location>
        <begin position="226"/>
        <end position="262"/>
    </location>
</feature>
<dbReference type="InterPro" id="IPR001562">
    <property type="entry name" value="Znf_Btk_motif"/>
</dbReference>
<dbReference type="FunFam" id="2.30.30.40:FF:000190">
    <property type="entry name" value="Tyrosine-protein kinase"/>
    <property type="match status" value="1"/>
</dbReference>
<dbReference type="GO" id="GO:0045172">
    <property type="term" value="C:germline ring canal"/>
    <property type="evidence" value="ECO:0007669"/>
    <property type="project" value="EnsemblMetazoa"/>
</dbReference>
<dbReference type="GO" id="GO:0035556">
    <property type="term" value="P:intracellular signal transduction"/>
    <property type="evidence" value="ECO:0007669"/>
    <property type="project" value="InterPro"/>
</dbReference>
<evidence type="ECO:0000256" key="15">
    <source>
        <dbReference type="PROSITE-ProRule" id="PRU00192"/>
    </source>
</evidence>
<evidence type="ECO:0000256" key="6">
    <source>
        <dbReference type="ARBA" id="ARBA00022741"/>
    </source>
</evidence>
<dbReference type="CDD" id="cd05059">
    <property type="entry name" value="PTKc_Tec_like"/>
    <property type="match status" value="1"/>
</dbReference>
<keyword evidence="5" id="KW-0479">Metal-binding</keyword>
<dbReference type="InterPro" id="IPR036860">
    <property type="entry name" value="SH2_dom_sf"/>
</dbReference>
<dbReference type="PROSITE" id="PS50001">
    <property type="entry name" value="SH2"/>
    <property type="match status" value="1"/>
</dbReference>
<keyword evidence="2 15" id="KW-0728">SH3 domain</keyword>
<dbReference type="InterPro" id="IPR036028">
    <property type="entry name" value="SH3-like_dom_sf"/>
</dbReference>
<dbReference type="GO" id="GO:0008270">
    <property type="term" value="F:zinc ion binding"/>
    <property type="evidence" value="ECO:0007669"/>
    <property type="project" value="UniProtKB-KW"/>
</dbReference>
<keyword evidence="6 17" id="KW-0547">Nucleotide-binding</keyword>
<dbReference type="PROSITE" id="PS50003">
    <property type="entry name" value="PH_DOMAIN"/>
    <property type="match status" value="1"/>
</dbReference>
<keyword evidence="4 18" id="KW-0808">Transferase</keyword>
<dbReference type="GO" id="GO:0008258">
    <property type="term" value="P:head involution"/>
    <property type="evidence" value="ECO:0007669"/>
    <property type="project" value="EnsemblMetazoa"/>
</dbReference>
<feature type="region of interest" description="Disordered" evidence="19">
    <location>
        <begin position="281"/>
        <end position="302"/>
    </location>
</feature>
<keyword evidence="10 17" id="KW-0067">ATP-binding</keyword>
<evidence type="ECO:0000256" key="9">
    <source>
        <dbReference type="ARBA" id="ARBA00022833"/>
    </source>
</evidence>
<dbReference type="GO" id="GO:0004715">
    <property type="term" value="F:non-membrane spanning protein tyrosine kinase activity"/>
    <property type="evidence" value="ECO:0007669"/>
    <property type="project" value="UniProtKB-EC"/>
</dbReference>
<comment type="cofactor">
    <cofactor evidence="1">
        <name>Zn(2+)</name>
        <dbReference type="ChEBI" id="CHEBI:29105"/>
    </cofactor>
</comment>
<dbReference type="GO" id="GO:0045177">
    <property type="term" value="C:apical part of cell"/>
    <property type="evidence" value="ECO:0007669"/>
    <property type="project" value="EnsemblMetazoa"/>
</dbReference>
<feature type="domain" description="SH3" evidence="21">
    <location>
        <begin position="343"/>
        <end position="403"/>
    </location>
</feature>
<evidence type="ECO:0000256" key="7">
    <source>
        <dbReference type="ARBA" id="ARBA00022771"/>
    </source>
</evidence>
<reference evidence="24 25" key="1">
    <citation type="journal article" date="2007" name="Nature">
        <title>Evolution of genes and genomes on the Drosophila phylogeny.</title>
        <authorList>
            <consortium name="Drosophila 12 Genomes Consortium"/>
            <person name="Clark A.G."/>
            <person name="Eisen M.B."/>
            <person name="Smith D.R."/>
            <person name="Bergman C.M."/>
            <person name="Oliver B."/>
            <person name="Markow T.A."/>
            <person name="Kaufman T.C."/>
            <person name="Kellis M."/>
            <person name="Gelbart W."/>
            <person name="Iyer V.N."/>
            <person name="Pollard D.A."/>
            <person name="Sackton T.B."/>
            <person name="Larracuente A.M."/>
            <person name="Singh N.D."/>
            <person name="Abad J.P."/>
            <person name="Abt D.N."/>
            <person name="Adryan B."/>
            <person name="Aguade M."/>
            <person name="Akashi H."/>
            <person name="Anderson W.W."/>
            <person name="Aquadro C.F."/>
            <person name="Ardell D.H."/>
            <person name="Arguello R."/>
            <person name="Artieri C.G."/>
            <person name="Barbash D.A."/>
            <person name="Barker D."/>
            <person name="Barsanti P."/>
            <person name="Batterham P."/>
            <person name="Batzoglou S."/>
            <person name="Begun D."/>
            <person name="Bhutkar A."/>
            <person name="Blanco E."/>
            <person name="Bosak S.A."/>
            <person name="Bradley R.K."/>
            <person name="Brand A.D."/>
            <person name="Brent M.R."/>
            <person name="Brooks A.N."/>
            <person name="Brown R.H."/>
            <person name="Butlin R.K."/>
            <person name="Caggese C."/>
            <person name="Calvi B.R."/>
            <person name="Bernardo de Carvalho A."/>
            <person name="Caspi A."/>
            <person name="Castrezana S."/>
            <person name="Celniker S.E."/>
            <person name="Chang J.L."/>
            <person name="Chapple C."/>
            <person name="Chatterji S."/>
            <person name="Chinwalla A."/>
            <person name="Civetta A."/>
            <person name="Clifton S.W."/>
            <person name="Comeron J.M."/>
            <person name="Costello J.C."/>
            <person name="Coyne J.A."/>
            <person name="Daub J."/>
            <person name="David R.G."/>
            <person name="Delcher A.L."/>
            <person name="Delehaunty K."/>
            <person name="Do C.B."/>
            <person name="Ebling H."/>
            <person name="Edwards K."/>
            <person name="Eickbush T."/>
            <person name="Evans J.D."/>
            <person name="Filipski A."/>
            <person name="Findeiss S."/>
            <person name="Freyhult E."/>
            <person name="Fulton L."/>
            <person name="Fulton R."/>
            <person name="Garcia A.C."/>
            <person name="Gardiner A."/>
            <person name="Garfield D.A."/>
            <person name="Garvin B.E."/>
            <person name="Gibson G."/>
            <person name="Gilbert D."/>
            <person name="Gnerre S."/>
            <person name="Godfrey J."/>
            <person name="Good R."/>
            <person name="Gotea V."/>
            <person name="Gravely B."/>
            <person name="Greenberg A.J."/>
            <person name="Griffiths-Jones S."/>
            <person name="Gross S."/>
            <person name="Guigo R."/>
            <person name="Gustafson E.A."/>
            <person name="Haerty W."/>
            <person name="Hahn M.W."/>
            <person name="Halligan D.L."/>
            <person name="Halpern A.L."/>
            <person name="Halter G.M."/>
            <person name="Han M.V."/>
            <person name="Heger A."/>
            <person name="Hillier L."/>
            <person name="Hinrichs A.S."/>
            <person name="Holmes I."/>
            <person name="Hoskins R.A."/>
            <person name="Hubisz M.J."/>
            <person name="Hultmark D."/>
            <person name="Huntley M.A."/>
            <person name="Jaffe D.B."/>
            <person name="Jagadeeshan S."/>
            <person name="Jeck W.R."/>
            <person name="Johnson J."/>
            <person name="Jones C.D."/>
            <person name="Jordan W.C."/>
            <person name="Karpen G.H."/>
            <person name="Kataoka E."/>
            <person name="Keightley P.D."/>
            <person name="Kheradpour P."/>
            <person name="Kirkness E.F."/>
            <person name="Koerich L.B."/>
            <person name="Kristiansen K."/>
            <person name="Kudrna D."/>
            <person name="Kulathinal R.J."/>
            <person name="Kumar S."/>
            <person name="Kwok R."/>
            <person name="Lander E."/>
            <person name="Langley C.H."/>
            <person name="Lapoint R."/>
            <person name="Lazzaro B.P."/>
            <person name="Lee S.J."/>
            <person name="Levesque L."/>
            <person name="Li R."/>
            <person name="Lin C.F."/>
            <person name="Lin M.F."/>
            <person name="Lindblad-Toh K."/>
            <person name="Llopart A."/>
            <person name="Long M."/>
            <person name="Low L."/>
            <person name="Lozovsky E."/>
            <person name="Lu J."/>
            <person name="Luo M."/>
            <person name="Machado C.A."/>
            <person name="Makalowski W."/>
            <person name="Marzo M."/>
            <person name="Matsuda M."/>
            <person name="Matzkin L."/>
            <person name="McAllister B."/>
            <person name="McBride C.S."/>
            <person name="McKernan B."/>
            <person name="McKernan K."/>
            <person name="Mendez-Lago M."/>
            <person name="Minx P."/>
            <person name="Mollenhauer M.U."/>
            <person name="Montooth K."/>
            <person name="Mount S.M."/>
            <person name="Mu X."/>
            <person name="Myers E."/>
            <person name="Negre B."/>
            <person name="Newfeld S."/>
            <person name="Nielsen R."/>
            <person name="Noor M.A."/>
            <person name="O'Grady P."/>
            <person name="Pachter L."/>
            <person name="Papaceit M."/>
            <person name="Parisi M.J."/>
            <person name="Parisi M."/>
            <person name="Parts L."/>
            <person name="Pedersen J.S."/>
            <person name="Pesole G."/>
            <person name="Phillippy A.M."/>
            <person name="Ponting C.P."/>
            <person name="Pop M."/>
            <person name="Porcelli D."/>
            <person name="Powell J.R."/>
            <person name="Prohaska S."/>
            <person name="Pruitt K."/>
            <person name="Puig M."/>
            <person name="Quesneville H."/>
            <person name="Ram K.R."/>
            <person name="Rand D."/>
            <person name="Rasmussen M.D."/>
            <person name="Reed L.K."/>
            <person name="Reenan R."/>
            <person name="Reily A."/>
            <person name="Remington K.A."/>
            <person name="Rieger T.T."/>
            <person name="Ritchie M.G."/>
            <person name="Robin C."/>
            <person name="Rogers Y.H."/>
            <person name="Rohde C."/>
            <person name="Rozas J."/>
            <person name="Rubenfield M.J."/>
            <person name="Ruiz A."/>
            <person name="Russo S."/>
            <person name="Salzberg S.L."/>
            <person name="Sanchez-Gracia A."/>
            <person name="Saranga D.J."/>
            <person name="Sato H."/>
            <person name="Schaeffer S.W."/>
            <person name="Schatz M.C."/>
            <person name="Schlenke T."/>
            <person name="Schwartz R."/>
            <person name="Segarra C."/>
            <person name="Singh R.S."/>
            <person name="Sirot L."/>
            <person name="Sirota M."/>
            <person name="Sisneros N.B."/>
            <person name="Smith C.D."/>
            <person name="Smith T.F."/>
            <person name="Spieth J."/>
            <person name="Stage D.E."/>
            <person name="Stark A."/>
            <person name="Stephan W."/>
            <person name="Strausberg R.L."/>
            <person name="Strempel S."/>
            <person name="Sturgill D."/>
            <person name="Sutton G."/>
            <person name="Sutton G.G."/>
            <person name="Tao W."/>
            <person name="Teichmann S."/>
            <person name="Tobari Y.N."/>
            <person name="Tomimura Y."/>
            <person name="Tsolas J.M."/>
            <person name="Valente V.L."/>
            <person name="Venter E."/>
            <person name="Venter J.C."/>
            <person name="Vicario S."/>
            <person name="Vieira F.G."/>
            <person name="Vilella A.J."/>
            <person name="Villasante A."/>
            <person name="Walenz B."/>
            <person name="Wang J."/>
            <person name="Wasserman M."/>
            <person name="Watts T."/>
            <person name="Wilson D."/>
            <person name="Wilson R.K."/>
            <person name="Wing R.A."/>
            <person name="Wolfner M.F."/>
            <person name="Wong A."/>
            <person name="Wong G.K."/>
            <person name="Wu C.I."/>
            <person name="Wu G."/>
            <person name="Yamamoto D."/>
            <person name="Yang H.P."/>
            <person name="Yang S.P."/>
            <person name="Yorke J.A."/>
            <person name="Yoshida K."/>
            <person name="Zdobnov E."/>
            <person name="Zhang P."/>
            <person name="Zhang Y."/>
            <person name="Zimin A.V."/>
            <person name="Baldwin J."/>
            <person name="Abdouelleil A."/>
            <person name="Abdulkadir J."/>
            <person name="Abebe A."/>
            <person name="Abera B."/>
            <person name="Abreu J."/>
            <person name="Acer S.C."/>
            <person name="Aftuck L."/>
            <person name="Alexander A."/>
            <person name="An P."/>
            <person name="Anderson E."/>
            <person name="Anderson S."/>
            <person name="Arachi H."/>
            <person name="Azer M."/>
            <person name="Bachantsang P."/>
            <person name="Barry A."/>
            <person name="Bayul T."/>
            <person name="Berlin A."/>
            <person name="Bessette D."/>
            <person name="Bloom T."/>
            <person name="Blye J."/>
            <person name="Boguslavskiy L."/>
            <person name="Bonnet C."/>
            <person name="Boukhgalter B."/>
            <person name="Bourzgui I."/>
            <person name="Brown A."/>
            <person name="Cahill P."/>
            <person name="Channer S."/>
            <person name="Cheshatsang Y."/>
            <person name="Chuda L."/>
            <person name="Citroen M."/>
            <person name="Collymore A."/>
            <person name="Cooke P."/>
            <person name="Costello M."/>
            <person name="D'Aco K."/>
            <person name="Daza R."/>
            <person name="De Haan G."/>
            <person name="DeGray S."/>
            <person name="DeMaso C."/>
            <person name="Dhargay N."/>
            <person name="Dooley K."/>
            <person name="Dooley E."/>
            <person name="Doricent M."/>
            <person name="Dorje P."/>
            <person name="Dorjee K."/>
            <person name="Dupes A."/>
            <person name="Elong R."/>
            <person name="Falk J."/>
            <person name="Farina A."/>
            <person name="Faro S."/>
            <person name="Ferguson D."/>
            <person name="Fisher S."/>
            <person name="Foley C.D."/>
            <person name="Franke A."/>
            <person name="Friedrich D."/>
            <person name="Gadbois L."/>
            <person name="Gearin G."/>
            <person name="Gearin C.R."/>
            <person name="Giannoukos G."/>
            <person name="Goode T."/>
            <person name="Graham J."/>
            <person name="Grandbois E."/>
            <person name="Grewal S."/>
            <person name="Gyaltsen K."/>
            <person name="Hafez N."/>
            <person name="Hagos B."/>
            <person name="Hall J."/>
            <person name="Henson C."/>
            <person name="Hollinger A."/>
            <person name="Honan T."/>
            <person name="Huard M.D."/>
            <person name="Hughes L."/>
            <person name="Hurhula B."/>
            <person name="Husby M.E."/>
            <person name="Kamat A."/>
            <person name="Kanga B."/>
            <person name="Kashin S."/>
            <person name="Khazanovich D."/>
            <person name="Kisner P."/>
            <person name="Lance K."/>
            <person name="Lara M."/>
            <person name="Lee W."/>
            <person name="Lennon N."/>
            <person name="Letendre F."/>
            <person name="LeVine R."/>
            <person name="Lipovsky A."/>
            <person name="Liu X."/>
            <person name="Liu J."/>
            <person name="Liu S."/>
            <person name="Lokyitsang T."/>
            <person name="Lokyitsang Y."/>
            <person name="Lubonja R."/>
            <person name="Lui A."/>
            <person name="MacDonald P."/>
            <person name="Magnisalis V."/>
            <person name="Maru K."/>
            <person name="Matthews C."/>
            <person name="McCusker W."/>
            <person name="McDonough S."/>
            <person name="Mehta T."/>
            <person name="Meldrim J."/>
            <person name="Meneus L."/>
            <person name="Mihai O."/>
            <person name="Mihalev A."/>
            <person name="Mihova T."/>
            <person name="Mittelman R."/>
            <person name="Mlenga V."/>
            <person name="Montmayeur A."/>
            <person name="Mulrain L."/>
            <person name="Navidi A."/>
            <person name="Naylor J."/>
            <person name="Negash T."/>
            <person name="Nguyen T."/>
            <person name="Nguyen N."/>
            <person name="Nicol R."/>
            <person name="Norbu C."/>
            <person name="Norbu N."/>
            <person name="Novod N."/>
            <person name="O'Neill B."/>
            <person name="Osman S."/>
            <person name="Markiewicz E."/>
            <person name="Oyono O.L."/>
            <person name="Patti C."/>
            <person name="Phunkhang P."/>
            <person name="Pierre F."/>
            <person name="Priest M."/>
            <person name="Raghuraman S."/>
            <person name="Rege F."/>
            <person name="Reyes R."/>
            <person name="Rise C."/>
            <person name="Rogov P."/>
            <person name="Ross K."/>
            <person name="Ryan E."/>
            <person name="Settipalli S."/>
            <person name="Shea T."/>
            <person name="Sherpa N."/>
            <person name="Shi L."/>
            <person name="Shih D."/>
            <person name="Sparrow T."/>
            <person name="Spaulding J."/>
            <person name="Stalker J."/>
            <person name="Stange-Thomann N."/>
            <person name="Stavropoulos S."/>
            <person name="Stone C."/>
            <person name="Strader C."/>
            <person name="Tesfaye S."/>
            <person name="Thomson T."/>
            <person name="Thoulutsang Y."/>
            <person name="Thoulutsang D."/>
            <person name="Topham K."/>
            <person name="Topping I."/>
            <person name="Tsamla T."/>
            <person name="Vassiliev H."/>
            <person name="Vo A."/>
            <person name="Wangchuk T."/>
            <person name="Wangdi T."/>
            <person name="Weiand M."/>
            <person name="Wilkinson J."/>
            <person name="Wilson A."/>
            <person name="Yadav S."/>
            <person name="Young G."/>
            <person name="Yu Q."/>
            <person name="Zembek L."/>
            <person name="Zhong D."/>
            <person name="Zimmer A."/>
            <person name="Zwirko Z."/>
            <person name="Jaffe D.B."/>
            <person name="Alvarez P."/>
            <person name="Brockman W."/>
            <person name="Butler J."/>
            <person name="Chin C."/>
            <person name="Gnerre S."/>
            <person name="Grabherr M."/>
            <person name="Kleber M."/>
            <person name="Mauceli E."/>
            <person name="MacCallum I."/>
        </authorList>
    </citation>
    <scope>NUCLEOTIDE SEQUENCE [LARGE SCALE GENOMIC DNA]</scope>
    <source>
        <strain evidence="25">Tucson 15287-2541.00</strain>
    </source>
</reference>
<dbReference type="Pfam" id="PF00169">
    <property type="entry name" value="PH"/>
    <property type="match status" value="1"/>
</dbReference>
<dbReference type="GO" id="GO:0030717">
    <property type="term" value="P:oocyte karyosome formation"/>
    <property type="evidence" value="ECO:0007669"/>
    <property type="project" value="EnsemblMetazoa"/>
</dbReference>
<keyword evidence="11 14" id="KW-0727">SH2 domain</keyword>
<dbReference type="CDD" id="cd01238">
    <property type="entry name" value="PH_Btk"/>
    <property type="match status" value="1"/>
</dbReference>
<dbReference type="FunFam" id="1.10.510.10:FF:000052">
    <property type="entry name" value="Tyrosine-protein kinase"/>
    <property type="match status" value="1"/>
</dbReference>
<evidence type="ECO:0000256" key="10">
    <source>
        <dbReference type="ARBA" id="ARBA00022840"/>
    </source>
</evidence>
<dbReference type="Pfam" id="PF07714">
    <property type="entry name" value="PK_Tyr_Ser-Thr"/>
    <property type="match status" value="1"/>
</dbReference>
<dbReference type="SMART" id="SM00219">
    <property type="entry name" value="TyrKc"/>
    <property type="match status" value="1"/>
</dbReference>
<dbReference type="PROSITE" id="PS51113">
    <property type="entry name" value="ZF_BTK"/>
    <property type="match status" value="1"/>
</dbReference>
<dbReference type="PROSITE" id="PS50011">
    <property type="entry name" value="PROTEIN_KINASE_DOM"/>
    <property type="match status" value="1"/>
</dbReference>
<dbReference type="PRINTS" id="PR00109">
    <property type="entry name" value="TYRKINASE"/>
</dbReference>
<dbReference type="eggNOG" id="KOG0197">
    <property type="taxonomic scope" value="Eukaryota"/>
</dbReference>
<dbReference type="GO" id="GO:0005524">
    <property type="term" value="F:ATP binding"/>
    <property type="evidence" value="ECO:0007669"/>
    <property type="project" value="UniProtKB-UniRule"/>
</dbReference>
<feature type="domain" description="PH" evidence="22">
    <location>
        <begin position="40"/>
        <end position="185"/>
    </location>
</feature>
<feature type="compositionally biased region" description="Gly residues" evidence="19">
    <location>
        <begin position="281"/>
        <end position="290"/>
    </location>
</feature>
<keyword evidence="3" id="KW-0597">Phosphoprotein</keyword>
<keyword evidence="8 18" id="KW-0418">Kinase</keyword>
<evidence type="ECO:0000256" key="5">
    <source>
        <dbReference type="ARBA" id="ARBA00022723"/>
    </source>
</evidence>
<dbReference type="GO" id="GO:0007435">
    <property type="term" value="P:salivary gland morphogenesis"/>
    <property type="evidence" value="ECO:0007669"/>
    <property type="project" value="EnsemblMetazoa"/>
</dbReference>
<evidence type="ECO:0000313" key="24">
    <source>
        <dbReference type="EMBL" id="EDW04057.1"/>
    </source>
</evidence>
<dbReference type="FunCoup" id="B4JBV4">
    <property type="interactions" value="268"/>
</dbReference>
<dbReference type="InterPro" id="IPR000980">
    <property type="entry name" value="SH2"/>
</dbReference>
<evidence type="ECO:0000259" key="23">
    <source>
        <dbReference type="PROSITE" id="PS50011"/>
    </source>
</evidence>
<feature type="domain" description="Protein kinase" evidence="23">
    <location>
        <begin position="527"/>
        <end position="780"/>
    </location>
</feature>
<dbReference type="SMART" id="SM00252">
    <property type="entry name" value="SH2"/>
    <property type="match status" value="1"/>
</dbReference>
<dbReference type="CDD" id="cd11768">
    <property type="entry name" value="SH3_Tec_like"/>
    <property type="match status" value="1"/>
</dbReference>
<dbReference type="InterPro" id="IPR001245">
    <property type="entry name" value="Ser-Thr/Tyr_kinase_cat_dom"/>
</dbReference>
<comment type="similarity">
    <text evidence="18">Belongs to the protein kinase superfamily. Tyr protein kinase family.</text>
</comment>
<dbReference type="Gene3D" id="1.10.510.10">
    <property type="entry name" value="Transferase(Phosphotransferase) domain 1"/>
    <property type="match status" value="1"/>
</dbReference>
<dbReference type="InParanoid" id="B4JBV4"/>
<dbReference type="PhylomeDB" id="B4JBV4"/>
<evidence type="ECO:0000256" key="13">
    <source>
        <dbReference type="ARBA" id="ARBA00051245"/>
    </source>
</evidence>
<dbReference type="OMA" id="SANWGRM"/>
<dbReference type="PANTHER" id="PTHR24418">
    <property type="entry name" value="TYROSINE-PROTEIN KINASE"/>
    <property type="match status" value="1"/>
</dbReference>
<evidence type="ECO:0000256" key="4">
    <source>
        <dbReference type="ARBA" id="ARBA00022679"/>
    </source>
</evidence>
<dbReference type="Pfam" id="PF00018">
    <property type="entry name" value="SH3_1"/>
    <property type="match status" value="1"/>
</dbReference>
<dbReference type="Pfam" id="PF00779">
    <property type="entry name" value="BTK"/>
    <property type="match status" value="1"/>
</dbReference>
<dbReference type="InterPro" id="IPR017441">
    <property type="entry name" value="Protein_kinase_ATP_BS"/>
</dbReference>
<feature type="compositionally biased region" description="Polar residues" evidence="19">
    <location>
        <begin position="242"/>
        <end position="261"/>
    </location>
</feature>
<dbReference type="Proteomes" id="UP000001070">
    <property type="component" value="Unassembled WGS sequence"/>
</dbReference>
<keyword evidence="7 16" id="KW-0863">Zinc-finger</keyword>
<dbReference type="PRINTS" id="PR00401">
    <property type="entry name" value="SH2DOMAIN"/>
</dbReference>
<evidence type="ECO:0000256" key="8">
    <source>
        <dbReference type="ARBA" id="ARBA00022777"/>
    </source>
</evidence>
<dbReference type="InterPro" id="IPR050198">
    <property type="entry name" value="Non-receptor_tyrosine_kinases"/>
</dbReference>
<evidence type="ECO:0000256" key="16">
    <source>
        <dbReference type="PROSITE-ProRule" id="PRU00432"/>
    </source>
</evidence>
<keyword evidence="25" id="KW-1185">Reference proteome</keyword>
<evidence type="ECO:0000256" key="18">
    <source>
        <dbReference type="RuleBase" id="RU362096"/>
    </source>
</evidence>
<evidence type="ECO:0000256" key="11">
    <source>
        <dbReference type="ARBA" id="ARBA00022999"/>
    </source>
</evidence>
<evidence type="ECO:0000259" key="22">
    <source>
        <dbReference type="PROSITE" id="PS50003"/>
    </source>
</evidence>
<evidence type="ECO:0000256" key="17">
    <source>
        <dbReference type="PROSITE-ProRule" id="PRU10141"/>
    </source>
</evidence>
<dbReference type="GO" id="GO:0007301">
    <property type="term" value="P:female germline ring canal formation"/>
    <property type="evidence" value="ECO:0007669"/>
    <property type="project" value="EnsemblMetazoa"/>
</dbReference>
<evidence type="ECO:0000256" key="19">
    <source>
        <dbReference type="SAM" id="MobiDB-lite"/>
    </source>
</evidence>
<dbReference type="SUPFAM" id="SSF50729">
    <property type="entry name" value="PH domain-like"/>
    <property type="match status" value="1"/>
</dbReference>
<dbReference type="SUPFAM" id="SSF50044">
    <property type="entry name" value="SH3-domain"/>
    <property type="match status" value="1"/>
</dbReference>
<sequence length="787" mass="88070">MLSSKMHRSSHGSIKSSLSLRSSGKSFQVKLDKMSEHLYDIVKSGSMVKRAQNKKRFTPVNYKHRWFELTKRTICYYDVENVERRRERGRINLKDVRLVEEATVSGEGGDPFAPDGYPFQVGYCETPSTSVAQQQQQQQQQKEQTANGSEGQLVFRAVPQYTLYVIANSEKERTEWIHAIRQVCEDSNTPKSYRYHPGLWSGKKWSCCKGSTRSTFGCRAAIHWREANNNPSNGSSPAQNSTRSISPNNSTTNSQFSLQHNSSGSLGGGVSGVVGVGGGIGGGGGGGSGGSCTPTSLQPQSSLTTFKQSPTLLNGNGVLLDANMPGGIPTPGTPNSKAKDNSHFVKLVVALYPFKAIEGGDLSLEKNAEYEVIDDSQEHWWKVKDTVGNVGYIPSNYVKPKALLGLERYEWYVGDMSRQRAESLLKQGDKEGCFVVRKSSTKGLYTLSLHTKVPQSHVKHYHIKQNARGEYYLSEKHCCETIPDLINYHRHNSGGLACRLKSSPCDRPVPPTAGLSHDKWEIHPMELMLMEELGSGQFGVVRRGKWRGSIDTAVKMMKEGTMSEDDFIEEAKVMTKLQHPNLVQLYGVCSKHRPIYIVTEYMKHGSLLNYLRRHENTLIGNMGLLLDMCIQVSKGMAYLERHNYIHRDLAARNCLVGSENVVKVADFGLARYVLDDQYTSSGGTKFPIKWAPPEVLNYTRFSSKSDVWAYGVLMWEIFTCGKMPYGRLKNTEVVERVQRGIILEKPKSCAKEIYDVMKKCWSHGPEERPSFRVLKEQLALVAQTLTD</sequence>
<dbReference type="Gene3D" id="3.30.505.10">
    <property type="entry name" value="SH2 domain"/>
    <property type="match status" value="1"/>
</dbReference>
<dbReference type="GO" id="GO:0002009">
    <property type="term" value="P:morphogenesis of an epithelium"/>
    <property type="evidence" value="ECO:0007669"/>
    <property type="project" value="UniProtKB-ARBA"/>
</dbReference>
<name>B4JBV4_DROGR</name>
<feature type="binding site" evidence="17">
    <location>
        <position position="555"/>
    </location>
    <ligand>
        <name>ATP</name>
        <dbReference type="ChEBI" id="CHEBI:30616"/>
    </ligand>
</feature>
<dbReference type="InterPro" id="IPR001849">
    <property type="entry name" value="PH_domain"/>
</dbReference>
<dbReference type="GO" id="GO:0007349">
    <property type="term" value="P:cellularization"/>
    <property type="evidence" value="ECO:0007669"/>
    <property type="project" value="EnsemblMetazoa"/>
</dbReference>